<feature type="compositionally biased region" description="Polar residues" evidence="7">
    <location>
        <begin position="110"/>
        <end position="137"/>
    </location>
</feature>
<dbReference type="InterPro" id="IPR001452">
    <property type="entry name" value="SH3_domain"/>
</dbReference>
<dbReference type="GO" id="GO:0097320">
    <property type="term" value="P:plasma membrane tubulation"/>
    <property type="evidence" value="ECO:0007669"/>
    <property type="project" value="TreeGrafter"/>
</dbReference>
<accession>A0AAD9QRQ0</accession>
<evidence type="ECO:0000256" key="2">
    <source>
        <dbReference type="ARBA" id="ARBA00010883"/>
    </source>
</evidence>
<dbReference type="GO" id="GO:0030659">
    <property type="term" value="C:cytoplasmic vesicle membrane"/>
    <property type="evidence" value="ECO:0007669"/>
    <property type="project" value="UniProtKB-SubCell"/>
</dbReference>
<dbReference type="PANTHER" id="PTHR45827">
    <property type="entry name" value="SORTING NEXIN"/>
    <property type="match status" value="1"/>
</dbReference>
<dbReference type="GO" id="GO:0006897">
    <property type="term" value="P:endocytosis"/>
    <property type="evidence" value="ECO:0007669"/>
    <property type="project" value="TreeGrafter"/>
</dbReference>
<dbReference type="CDD" id="cd07626">
    <property type="entry name" value="BAR_SNX9_like"/>
    <property type="match status" value="1"/>
</dbReference>
<comment type="subcellular location">
    <subcellularLocation>
        <location evidence="1">Cytoplasmic vesicle membrane</location>
    </subcellularLocation>
</comment>
<feature type="domain" description="SH3" evidence="8">
    <location>
        <begin position="4"/>
        <end position="66"/>
    </location>
</feature>
<sequence>MAVSPGCKVRVLYDFEGDAPSGELMVYTDEILTVTRTDVGDGWWEGIGPTGHRGLFPEAYVELAEDYSYPPVHQNSALPPTINIGPLNNQGSIDGADGWDDDWDDEENGSSHNGDQETGTVASVPRRNTGSSGITRTGTVRKSMNRFSHFVKSGGEAFIIGSSHSDMDIPPEERVSVQDYQGRITWRGVAEPFNCVIDAPEKKSKFKGIKSFIAYNITPNNTGVAVSRRYKHFDWLYDRFLEKFTLISVPPLPDKQITGRFGDEFIGKRKDKLQMWMNRICLHPVLSQSVVFHHFITCGDDEKEWKQGKRKAECDKLVGASFFSSVDCPQQSLSLPAVENRIDQFGRFIKNMDDSVKGIQDRGHVHCEKCLGSYRTEYKKIGSVFSTLSAAFAVDEDSDSSRRLTEAVGHTGRTYDSIGELFAEQPQNDFVPLIEGLKEYSGMLSTYPDILQVHKGAITKVKECEKLKDEEKMEHVAFQEITTRADTITNVSFAEMSHFHDQKVTDFKNMMHHFLQEQISFHQRNDQLKNVMLLLSFLSGLQIDAFNVDAKSPAFGWRLKLSDSLSSRASKISS</sequence>
<dbReference type="InterPro" id="IPR036871">
    <property type="entry name" value="PX_dom_sf"/>
</dbReference>
<name>A0AAD9QRQ0_ACRCE</name>
<dbReference type="InterPro" id="IPR001683">
    <property type="entry name" value="PX_dom"/>
</dbReference>
<dbReference type="SUPFAM" id="SSF50044">
    <property type="entry name" value="SH3-domain"/>
    <property type="match status" value="1"/>
</dbReference>
<evidence type="ECO:0000256" key="5">
    <source>
        <dbReference type="ARBA" id="ARBA00023329"/>
    </source>
</evidence>
<comment type="similarity">
    <text evidence="2">Belongs to the sorting nexin family.</text>
</comment>
<evidence type="ECO:0000256" key="4">
    <source>
        <dbReference type="ARBA" id="ARBA00023136"/>
    </source>
</evidence>
<proteinExistence type="inferred from homology"/>
<keyword evidence="11" id="KW-1185">Reference proteome</keyword>
<dbReference type="Gene3D" id="3.30.1520.10">
    <property type="entry name" value="Phox-like domain"/>
    <property type="match status" value="1"/>
</dbReference>
<reference evidence="10" key="1">
    <citation type="journal article" date="2023" name="G3 (Bethesda)">
        <title>Whole genome assembly and annotation of the endangered Caribbean coral Acropora cervicornis.</title>
        <authorList>
            <person name="Selwyn J.D."/>
            <person name="Vollmer S.V."/>
        </authorList>
    </citation>
    <scope>NUCLEOTIDE SEQUENCE</scope>
    <source>
        <strain evidence="10">K2</strain>
    </source>
</reference>
<dbReference type="InterPro" id="IPR027267">
    <property type="entry name" value="AH/BAR_dom_sf"/>
</dbReference>
<dbReference type="FunFam" id="3.30.1520.10:FF:000004">
    <property type="entry name" value="Sorting nexin"/>
    <property type="match status" value="1"/>
</dbReference>
<comment type="caution">
    <text evidence="10">The sequence shown here is derived from an EMBL/GenBank/DDBJ whole genome shotgun (WGS) entry which is preliminary data.</text>
</comment>
<evidence type="ECO:0000256" key="3">
    <source>
        <dbReference type="ARBA" id="ARBA00022443"/>
    </source>
</evidence>
<evidence type="ECO:0000313" key="11">
    <source>
        <dbReference type="Proteomes" id="UP001249851"/>
    </source>
</evidence>
<dbReference type="Pfam" id="PF00787">
    <property type="entry name" value="PX"/>
    <property type="match status" value="1"/>
</dbReference>
<dbReference type="SUPFAM" id="SSF64268">
    <property type="entry name" value="PX domain"/>
    <property type="match status" value="1"/>
</dbReference>
<dbReference type="GO" id="GO:0035091">
    <property type="term" value="F:phosphatidylinositol binding"/>
    <property type="evidence" value="ECO:0007669"/>
    <property type="project" value="InterPro"/>
</dbReference>
<keyword evidence="4" id="KW-0472">Membrane</keyword>
<feature type="region of interest" description="Disordered" evidence="7">
    <location>
        <begin position="80"/>
        <end position="137"/>
    </location>
</feature>
<dbReference type="PANTHER" id="PTHR45827:SF1">
    <property type="entry name" value="SORTING NEXIN"/>
    <property type="match status" value="1"/>
</dbReference>
<evidence type="ECO:0000256" key="7">
    <source>
        <dbReference type="SAM" id="MobiDB-lite"/>
    </source>
</evidence>
<dbReference type="CDD" id="cd06862">
    <property type="entry name" value="PX_SNX9_18_like"/>
    <property type="match status" value="1"/>
</dbReference>
<dbReference type="GO" id="GO:0016197">
    <property type="term" value="P:endosomal transport"/>
    <property type="evidence" value="ECO:0007669"/>
    <property type="project" value="TreeGrafter"/>
</dbReference>
<keyword evidence="5" id="KW-0968">Cytoplasmic vesicle</keyword>
<dbReference type="GO" id="GO:0005886">
    <property type="term" value="C:plasma membrane"/>
    <property type="evidence" value="ECO:0007669"/>
    <property type="project" value="TreeGrafter"/>
</dbReference>
<organism evidence="10 11">
    <name type="scientific">Acropora cervicornis</name>
    <name type="common">Staghorn coral</name>
    <dbReference type="NCBI Taxonomy" id="6130"/>
    <lineage>
        <taxon>Eukaryota</taxon>
        <taxon>Metazoa</taxon>
        <taxon>Cnidaria</taxon>
        <taxon>Anthozoa</taxon>
        <taxon>Hexacorallia</taxon>
        <taxon>Scleractinia</taxon>
        <taxon>Astrocoeniina</taxon>
        <taxon>Acroporidae</taxon>
        <taxon>Acropora</taxon>
    </lineage>
</organism>
<dbReference type="EMBL" id="JARQWQ010000017">
    <property type="protein sequence ID" value="KAK2566168.1"/>
    <property type="molecule type" value="Genomic_DNA"/>
</dbReference>
<keyword evidence="3 6" id="KW-0728">SH3 domain</keyword>
<evidence type="ECO:0000256" key="6">
    <source>
        <dbReference type="PROSITE-ProRule" id="PRU00192"/>
    </source>
</evidence>
<dbReference type="Gene3D" id="2.30.30.40">
    <property type="entry name" value="SH3 Domains"/>
    <property type="match status" value="1"/>
</dbReference>
<dbReference type="InterPro" id="IPR036028">
    <property type="entry name" value="SH3-like_dom_sf"/>
</dbReference>
<feature type="domain" description="PX" evidence="9">
    <location>
        <begin position="193"/>
        <end position="302"/>
    </location>
</feature>
<dbReference type="InterPro" id="IPR019497">
    <property type="entry name" value="Sorting_nexin_WASP-bd-dom"/>
</dbReference>
<dbReference type="Proteomes" id="UP001249851">
    <property type="component" value="Unassembled WGS sequence"/>
</dbReference>
<dbReference type="AlphaFoldDB" id="A0AAD9QRQ0"/>
<protein>
    <submittedName>
        <fullName evidence="10">Sorting nexin-33</fullName>
    </submittedName>
</protein>
<dbReference type="SMART" id="SM00326">
    <property type="entry name" value="SH3"/>
    <property type="match status" value="1"/>
</dbReference>
<dbReference type="Gene3D" id="1.20.1270.60">
    <property type="entry name" value="Arfaptin homology (AH) domain/BAR domain"/>
    <property type="match status" value="1"/>
</dbReference>
<evidence type="ECO:0000313" key="10">
    <source>
        <dbReference type="EMBL" id="KAK2566168.1"/>
    </source>
</evidence>
<evidence type="ECO:0000259" key="8">
    <source>
        <dbReference type="PROSITE" id="PS50002"/>
    </source>
</evidence>
<gene>
    <name evidence="10" type="ORF">P5673_009619</name>
</gene>
<evidence type="ECO:0000256" key="1">
    <source>
        <dbReference type="ARBA" id="ARBA00004156"/>
    </source>
</evidence>
<feature type="compositionally biased region" description="Acidic residues" evidence="7">
    <location>
        <begin position="97"/>
        <end position="108"/>
    </location>
</feature>
<dbReference type="Pfam" id="PF14604">
    <property type="entry name" value="SH3_9"/>
    <property type="match status" value="1"/>
</dbReference>
<reference evidence="10" key="2">
    <citation type="journal article" date="2023" name="Science">
        <title>Genomic signatures of disease resistance in endangered staghorn corals.</title>
        <authorList>
            <person name="Vollmer S.V."/>
            <person name="Selwyn J.D."/>
            <person name="Despard B.A."/>
            <person name="Roesel C.L."/>
        </authorList>
    </citation>
    <scope>NUCLEOTIDE SEQUENCE</scope>
    <source>
        <strain evidence="10">K2</strain>
    </source>
</reference>
<dbReference type="Pfam" id="PF10456">
    <property type="entry name" value="BAR_3_WASP_bdg"/>
    <property type="match status" value="1"/>
</dbReference>
<evidence type="ECO:0000259" key="9">
    <source>
        <dbReference type="PROSITE" id="PS50195"/>
    </source>
</evidence>
<dbReference type="PROSITE" id="PS50002">
    <property type="entry name" value="SH3"/>
    <property type="match status" value="1"/>
</dbReference>
<dbReference type="PROSITE" id="PS50195">
    <property type="entry name" value="PX"/>
    <property type="match status" value="1"/>
</dbReference>
<dbReference type="SMART" id="SM00312">
    <property type="entry name" value="PX"/>
    <property type="match status" value="1"/>
</dbReference>